<keyword evidence="3" id="KW-1185">Reference proteome</keyword>
<feature type="transmembrane region" description="Helical" evidence="1">
    <location>
        <begin position="181"/>
        <end position="197"/>
    </location>
</feature>
<keyword evidence="1" id="KW-1133">Transmembrane helix</keyword>
<dbReference type="NCBIfam" id="TIGR04370">
    <property type="entry name" value="glyco_rpt_poly"/>
    <property type="match status" value="1"/>
</dbReference>
<feature type="transmembrane region" description="Helical" evidence="1">
    <location>
        <begin position="376"/>
        <end position="396"/>
    </location>
</feature>
<accession>A0ABV5WV15</accession>
<feature type="transmembrane region" description="Helical" evidence="1">
    <location>
        <begin position="203"/>
        <end position="218"/>
    </location>
</feature>
<proteinExistence type="predicted"/>
<organism evidence="2 3">
    <name type="scientific">Lactiplantibacillus modestisalitolerans</name>
    <dbReference type="NCBI Taxonomy" id="1457219"/>
    <lineage>
        <taxon>Bacteria</taxon>
        <taxon>Bacillati</taxon>
        <taxon>Bacillota</taxon>
        <taxon>Bacilli</taxon>
        <taxon>Lactobacillales</taxon>
        <taxon>Lactobacillaceae</taxon>
        <taxon>Lactiplantibacillus</taxon>
    </lineage>
</organism>
<name>A0ABV5WV15_9LACO</name>
<dbReference type="Proteomes" id="UP001589691">
    <property type="component" value="Unassembled WGS sequence"/>
</dbReference>
<reference evidence="2 3" key="1">
    <citation type="submission" date="2024-09" db="EMBL/GenBank/DDBJ databases">
        <authorList>
            <person name="Sun Q."/>
            <person name="Mori K."/>
        </authorList>
    </citation>
    <scope>NUCLEOTIDE SEQUENCE [LARGE SCALE GENOMIC DNA]</scope>
    <source>
        <strain evidence="2 3">TBRC 4576</strain>
    </source>
</reference>
<feature type="transmembrane region" description="Helical" evidence="1">
    <location>
        <begin position="20"/>
        <end position="41"/>
    </location>
</feature>
<feature type="transmembrane region" description="Helical" evidence="1">
    <location>
        <begin position="53"/>
        <end position="75"/>
    </location>
</feature>
<comment type="caution">
    <text evidence="2">The sequence shown here is derived from an EMBL/GenBank/DDBJ whole genome shotgun (WGS) entry which is preliminary data.</text>
</comment>
<sequence length="435" mass="49900">MLIWLFGCFVASYFLNNRELLAPSVIFSGSLLLGCICAFLYRNKWALDLHLNTFLVISLGTLLFVVVSSVVHQYYSYNLDMNLTENVVDPKTISNFKILPIIFVEVVTVLFTIYEIQRITPSNGLSNSIALYRALSISPTNTVDLSLPRILNLMRLFTGAVGYFVGFLFMKDIVYRKKINYLYLVVILLSVVSDLMLGSRGGTMTILIGLFVFLYALYKKKKSWKSENNIKLIFGIVGIAAAVILVFQGFANLLGRNTSEYSFTYYLAIYLGAEIKNLDIFLQTVFPIQNGFFGEQTFMYIWKTISPYIGIDSSILQFDLPFLSVNGYSLGNVYTVFYSYLYDFGYIGVPILVSLMAFISQVFFEKFKRFRLNQGVPISVLVYARIFSALAFSFFSNKFYENMFNFSFFEIIVIWILLNWFLCGKSLIKISWYKD</sequence>
<dbReference type="EMBL" id="JBHLZY010000020">
    <property type="protein sequence ID" value="MFB9769767.1"/>
    <property type="molecule type" value="Genomic_DNA"/>
</dbReference>
<keyword evidence="1" id="KW-0812">Transmembrane</keyword>
<dbReference type="RefSeq" id="WP_170177334.1">
    <property type="nucleotide sequence ID" value="NZ_BJEA01000001.1"/>
</dbReference>
<evidence type="ECO:0000313" key="2">
    <source>
        <dbReference type="EMBL" id="MFB9769767.1"/>
    </source>
</evidence>
<evidence type="ECO:0000313" key="3">
    <source>
        <dbReference type="Proteomes" id="UP001589691"/>
    </source>
</evidence>
<evidence type="ECO:0000256" key="1">
    <source>
        <dbReference type="SAM" id="Phobius"/>
    </source>
</evidence>
<feature type="transmembrane region" description="Helical" evidence="1">
    <location>
        <begin position="344"/>
        <end position="364"/>
    </location>
</feature>
<protein>
    <submittedName>
        <fullName evidence="2">O-antigen polymerase</fullName>
    </submittedName>
</protein>
<gene>
    <name evidence="2" type="ORF">ACFFLI_07815</name>
</gene>
<keyword evidence="1" id="KW-0472">Membrane</keyword>
<feature type="transmembrane region" description="Helical" evidence="1">
    <location>
        <begin position="402"/>
        <end position="422"/>
    </location>
</feature>
<feature type="transmembrane region" description="Helical" evidence="1">
    <location>
        <begin position="230"/>
        <end position="251"/>
    </location>
</feature>